<dbReference type="SUPFAM" id="SSF48726">
    <property type="entry name" value="Immunoglobulin"/>
    <property type="match status" value="1"/>
</dbReference>
<keyword evidence="1" id="KW-0472">Membrane</keyword>
<dbReference type="SMART" id="SM00407">
    <property type="entry name" value="IGc1"/>
    <property type="match status" value="1"/>
</dbReference>
<reference evidence="3" key="1">
    <citation type="submission" date="2025-08" db="UniProtKB">
        <authorList>
            <consortium name="Ensembl"/>
        </authorList>
    </citation>
    <scope>IDENTIFICATION</scope>
</reference>
<proteinExistence type="predicted"/>
<protein>
    <recommendedName>
        <fullName evidence="2">Ig-like domain-containing protein</fullName>
    </recommendedName>
</protein>
<dbReference type="InterPro" id="IPR050160">
    <property type="entry name" value="MHC/Immunoglobulin"/>
</dbReference>
<evidence type="ECO:0000259" key="2">
    <source>
        <dbReference type="PROSITE" id="PS50835"/>
    </source>
</evidence>
<dbReference type="AlphaFoldDB" id="A0A8D0A2M2"/>
<dbReference type="InterPro" id="IPR007110">
    <property type="entry name" value="Ig-like_dom"/>
</dbReference>
<evidence type="ECO:0000313" key="3">
    <source>
        <dbReference type="Ensembl" id="ENSSLUP00000045034.1"/>
    </source>
</evidence>
<dbReference type="InterPro" id="IPR003597">
    <property type="entry name" value="Ig_C1-set"/>
</dbReference>
<evidence type="ECO:0000313" key="4">
    <source>
        <dbReference type="Proteomes" id="UP000694568"/>
    </source>
</evidence>
<dbReference type="PANTHER" id="PTHR19944:SF99">
    <property type="entry name" value="HLA CLASS II HISTOCOMPATIBILITY ANTIGEN, DRB1 BETA CHAIN"/>
    <property type="match status" value="1"/>
</dbReference>
<keyword evidence="4" id="KW-1185">Reference proteome</keyword>
<gene>
    <name evidence="3" type="primary">LOC116059402</name>
</gene>
<dbReference type="InterPro" id="IPR013783">
    <property type="entry name" value="Ig-like_fold"/>
</dbReference>
<dbReference type="Proteomes" id="UP000694568">
    <property type="component" value="Unplaced"/>
</dbReference>
<keyword evidence="1" id="KW-0812">Transmembrane</keyword>
<dbReference type="InterPro" id="IPR036179">
    <property type="entry name" value="Ig-like_dom_sf"/>
</dbReference>
<evidence type="ECO:0000256" key="1">
    <source>
        <dbReference type="SAM" id="Phobius"/>
    </source>
</evidence>
<dbReference type="Ensembl" id="ENSSLUT00000046450.1">
    <property type="protein sequence ID" value="ENSSLUP00000045034.1"/>
    <property type="gene ID" value="ENSSLUG00000019925.1"/>
</dbReference>
<dbReference type="PANTHER" id="PTHR19944">
    <property type="entry name" value="MHC CLASS II-RELATED"/>
    <property type="match status" value="1"/>
</dbReference>
<accession>A0A8D0A2M2</accession>
<feature type="transmembrane region" description="Helical" evidence="1">
    <location>
        <begin position="87"/>
        <end position="108"/>
    </location>
</feature>
<keyword evidence="1" id="KW-1133">Transmembrane helix</keyword>
<dbReference type="GeneTree" id="ENSGT00940000161847"/>
<feature type="domain" description="Ig-like" evidence="2">
    <location>
        <begin position="1"/>
        <end position="73"/>
    </location>
</feature>
<sequence length="123" mass="13954">MLVCSAYNFYPKQIRLTWLRNGQEVTSSVSFSEVMSDGDWYYQIHSYLEPIPTPGEKITCMVEHFTLSKPALQVWDPSLPVPERIKIAVGLSGLILGFVMLSSGFIYYKNKSKLLMGCFGRCC</sequence>
<reference evidence="3" key="2">
    <citation type="submission" date="2025-09" db="UniProtKB">
        <authorList>
            <consortium name="Ensembl"/>
        </authorList>
    </citation>
    <scope>IDENTIFICATION</scope>
</reference>
<dbReference type="Gene3D" id="2.60.40.10">
    <property type="entry name" value="Immunoglobulins"/>
    <property type="match status" value="1"/>
</dbReference>
<dbReference type="Pfam" id="PF07654">
    <property type="entry name" value="C1-set"/>
    <property type="match status" value="1"/>
</dbReference>
<dbReference type="PROSITE" id="PS50835">
    <property type="entry name" value="IG_LIKE"/>
    <property type="match status" value="1"/>
</dbReference>
<organism evidence="3 4">
    <name type="scientific">Sander lucioperca</name>
    <name type="common">Pike-perch</name>
    <name type="synonym">Perca lucioperca</name>
    <dbReference type="NCBI Taxonomy" id="283035"/>
    <lineage>
        <taxon>Eukaryota</taxon>
        <taxon>Metazoa</taxon>
        <taxon>Chordata</taxon>
        <taxon>Craniata</taxon>
        <taxon>Vertebrata</taxon>
        <taxon>Euteleostomi</taxon>
        <taxon>Actinopterygii</taxon>
        <taxon>Neopterygii</taxon>
        <taxon>Teleostei</taxon>
        <taxon>Neoteleostei</taxon>
        <taxon>Acanthomorphata</taxon>
        <taxon>Eupercaria</taxon>
        <taxon>Perciformes</taxon>
        <taxon>Percoidei</taxon>
        <taxon>Percidae</taxon>
        <taxon>Luciopercinae</taxon>
        <taxon>Sander</taxon>
    </lineage>
</organism>
<name>A0A8D0A2M2_SANLU</name>